<dbReference type="PANTHER" id="PTHR38590:SF1">
    <property type="entry name" value="BLL0828 PROTEIN"/>
    <property type="match status" value="1"/>
</dbReference>
<evidence type="ECO:0000313" key="4">
    <source>
        <dbReference type="Proteomes" id="UP000186141"/>
    </source>
</evidence>
<evidence type="ECO:0000313" key="3">
    <source>
        <dbReference type="EMBL" id="SIT02813.1"/>
    </source>
</evidence>
<protein>
    <submittedName>
        <fullName evidence="3">Very-short-patch-repair endonuclease</fullName>
    </submittedName>
</protein>
<feature type="region of interest" description="Disordered" evidence="1">
    <location>
        <begin position="114"/>
        <end position="168"/>
    </location>
</feature>
<dbReference type="EMBL" id="FTOT01000004">
    <property type="protein sequence ID" value="SIT02813.1"/>
    <property type="molecule type" value="Genomic_DNA"/>
</dbReference>
<dbReference type="GO" id="GO:0004519">
    <property type="term" value="F:endonuclease activity"/>
    <property type="evidence" value="ECO:0007669"/>
    <property type="project" value="UniProtKB-KW"/>
</dbReference>
<accession>A0A1N7NWS5</accession>
<keyword evidence="4" id="KW-1185">Reference proteome</keyword>
<dbReference type="InterPro" id="IPR011335">
    <property type="entry name" value="Restrct_endonuc-II-like"/>
</dbReference>
<keyword evidence="3" id="KW-0255">Endonuclease</keyword>
<dbReference type="OrthoDB" id="9798754at2"/>
<sequence length="168" mass="18530">MTRIAPHTRDQAKALRLDMTRQERRLWTQLRELNRLIGTRFRRQAPVGSYIADFCDFGRRLVIEADGGGHGGSKDAVRDAWFALQGLRLLRFWNREIEDNLDGVMQVILEAIEAAPPPPPSPTRGEGATRHCTGAPRWKPGASPPPRGEGMGEGGSPHHPGGQTGLQP</sequence>
<dbReference type="Gene3D" id="3.40.960.10">
    <property type="entry name" value="VSR Endonuclease"/>
    <property type="match status" value="1"/>
</dbReference>
<keyword evidence="3" id="KW-0378">Hydrolase</keyword>
<dbReference type="CDD" id="cd01038">
    <property type="entry name" value="Endonuclease_DUF559"/>
    <property type="match status" value="1"/>
</dbReference>
<evidence type="ECO:0000256" key="1">
    <source>
        <dbReference type="SAM" id="MobiDB-lite"/>
    </source>
</evidence>
<dbReference type="STRING" id="1086013.SAMN05421774_104199"/>
<proteinExistence type="predicted"/>
<dbReference type="InterPro" id="IPR007569">
    <property type="entry name" value="DUF559"/>
</dbReference>
<dbReference type="Pfam" id="PF04480">
    <property type="entry name" value="DUF559"/>
    <property type="match status" value="1"/>
</dbReference>
<feature type="domain" description="DUF559" evidence="2">
    <location>
        <begin position="8"/>
        <end position="112"/>
    </location>
</feature>
<dbReference type="Proteomes" id="UP000186141">
    <property type="component" value="Unassembled WGS sequence"/>
</dbReference>
<dbReference type="PANTHER" id="PTHR38590">
    <property type="entry name" value="BLL0828 PROTEIN"/>
    <property type="match status" value="1"/>
</dbReference>
<dbReference type="SUPFAM" id="SSF52980">
    <property type="entry name" value="Restriction endonuclease-like"/>
    <property type="match status" value="1"/>
</dbReference>
<evidence type="ECO:0000259" key="2">
    <source>
        <dbReference type="Pfam" id="PF04480"/>
    </source>
</evidence>
<organism evidence="3 4">
    <name type="scientific">Gemmobacter megaterium</name>
    <dbReference type="NCBI Taxonomy" id="1086013"/>
    <lineage>
        <taxon>Bacteria</taxon>
        <taxon>Pseudomonadati</taxon>
        <taxon>Pseudomonadota</taxon>
        <taxon>Alphaproteobacteria</taxon>
        <taxon>Rhodobacterales</taxon>
        <taxon>Paracoccaceae</taxon>
        <taxon>Gemmobacter</taxon>
    </lineage>
</organism>
<dbReference type="RefSeq" id="WP_076531457.1">
    <property type="nucleotide sequence ID" value="NZ_BMEH01000004.1"/>
</dbReference>
<dbReference type="AlphaFoldDB" id="A0A1N7NWS5"/>
<name>A0A1N7NWS5_9RHOB</name>
<reference evidence="3 4" key="1">
    <citation type="submission" date="2017-01" db="EMBL/GenBank/DDBJ databases">
        <authorList>
            <person name="Mah S.A."/>
            <person name="Swanson W.J."/>
            <person name="Moy G.W."/>
            <person name="Vacquier V.D."/>
        </authorList>
    </citation>
    <scope>NUCLEOTIDE SEQUENCE [LARGE SCALE GENOMIC DNA]</scope>
    <source>
        <strain evidence="3 4">DSM 26375</strain>
    </source>
</reference>
<gene>
    <name evidence="3" type="ORF">SAMN05421774_104199</name>
</gene>
<keyword evidence="3" id="KW-0540">Nuclease</keyword>
<dbReference type="InterPro" id="IPR047216">
    <property type="entry name" value="Endonuclease_DUF559_bact"/>
</dbReference>